<sequence>MTVDRVAQGYGYEVPIRMFAVRVLTVLTVNRIIRPLDWVECPGCPRYPIDPVTSATTRTVWVRGPYPTSCLENCIKKTMHQAFWDILRSSLESDPPDFAPALRLLAEVKQSLNGLVLPNQKTLQKLIDNSLDLDVARVQLEETGQVCLEAYAEQAFALLEKMHMDLANFTIAQMRPYIRQQAATYERTKFTAFLEAQQAVGVDGLVHTRNWIREAYEQLAPSSDEHSTEFTTGTIASAPSAPLSSTLPQSASCGADDLIGASDPSLIPPTPNNILREAYLLLLTRTTANNWPETVIMDQQRITDIGAHLSLIVKLSSLVLVVCNYVAFNATRIFPSTSSVRLDSTIMPELKQSLCRSGLLALTTDQKEVPDSETDTADQIVLTVEHWCNRVLNNRSTTQFTASSPTDPHVAPFLLPTAVVEPLKKQIGDVLNAIHPIYALMCEFKFVDLDSNSIDSAPLFLFNTKQ</sequence>
<name>A0A183AJ50_9TREM</name>
<reference evidence="4" key="1">
    <citation type="submission" date="2016-06" db="UniProtKB">
        <authorList>
            <consortium name="WormBaseParasite"/>
        </authorList>
    </citation>
    <scope>IDENTIFICATION</scope>
</reference>
<dbReference type="Proteomes" id="UP000272942">
    <property type="component" value="Unassembled WGS sequence"/>
</dbReference>
<dbReference type="AlphaFoldDB" id="A0A183AJ50"/>
<dbReference type="PANTHER" id="PTHR12832:SF11">
    <property type="entry name" value="LD23868P"/>
    <property type="match status" value="1"/>
</dbReference>
<evidence type="ECO:0000256" key="1">
    <source>
        <dbReference type="ARBA" id="ARBA00010954"/>
    </source>
</evidence>
<dbReference type="InterPro" id="IPR008862">
    <property type="entry name" value="Tcp11"/>
</dbReference>
<dbReference type="GO" id="GO:0007165">
    <property type="term" value="P:signal transduction"/>
    <property type="evidence" value="ECO:0007669"/>
    <property type="project" value="TreeGrafter"/>
</dbReference>
<organism evidence="4">
    <name type="scientific">Echinostoma caproni</name>
    <dbReference type="NCBI Taxonomy" id="27848"/>
    <lineage>
        <taxon>Eukaryota</taxon>
        <taxon>Metazoa</taxon>
        <taxon>Spiralia</taxon>
        <taxon>Lophotrochozoa</taxon>
        <taxon>Platyhelminthes</taxon>
        <taxon>Trematoda</taxon>
        <taxon>Digenea</taxon>
        <taxon>Plagiorchiida</taxon>
        <taxon>Echinostomata</taxon>
        <taxon>Echinostomatoidea</taxon>
        <taxon>Echinostomatidae</taxon>
        <taxon>Echinostoma</taxon>
    </lineage>
</organism>
<gene>
    <name evidence="2" type="ORF">ECPE_LOCUS6985</name>
</gene>
<accession>A0A183AJ50</accession>
<evidence type="ECO:0000313" key="4">
    <source>
        <dbReference type="WBParaSite" id="ECPE_0000699901-mRNA-1"/>
    </source>
</evidence>
<dbReference type="OrthoDB" id="276323at2759"/>
<evidence type="ECO:0000313" key="3">
    <source>
        <dbReference type="Proteomes" id="UP000272942"/>
    </source>
</evidence>
<comment type="similarity">
    <text evidence="1">Belongs to the TCP11 family.</text>
</comment>
<proteinExistence type="inferred from homology"/>
<dbReference type="WBParaSite" id="ECPE_0000699901-mRNA-1">
    <property type="protein sequence ID" value="ECPE_0000699901-mRNA-1"/>
    <property type="gene ID" value="ECPE_0000699901"/>
</dbReference>
<reference evidence="2 3" key="2">
    <citation type="submission" date="2018-11" db="EMBL/GenBank/DDBJ databases">
        <authorList>
            <consortium name="Pathogen Informatics"/>
        </authorList>
    </citation>
    <scope>NUCLEOTIDE SEQUENCE [LARGE SCALE GENOMIC DNA]</scope>
    <source>
        <strain evidence="2 3">Egypt</strain>
    </source>
</reference>
<dbReference type="PANTHER" id="PTHR12832">
    <property type="entry name" value="TESTIS-SPECIFIC PROTEIN PBS13 T-COMPLEX 11"/>
    <property type="match status" value="1"/>
</dbReference>
<protein>
    <submittedName>
        <fullName evidence="4">Exocyst complex component Sec8</fullName>
    </submittedName>
</protein>
<keyword evidence="3" id="KW-1185">Reference proteome</keyword>
<dbReference type="EMBL" id="UZAN01044025">
    <property type="protein sequence ID" value="VDP79854.1"/>
    <property type="molecule type" value="Genomic_DNA"/>
</dbReference>
<dbReference type="Pfam" id="PF05794">
    <property type="entry name" value="Tcp11"/>
    <property type="match status" value="2"/>
</dbReference>
<evidence type="ECO:0000313" key="2">
    <source>
        <dbReference type="EMBL" id="VDP79854.1"/>
    </source>
</evidence>